<evidence type="ECO:0000313" key="1">
    <source>
        <dbReference type="EMBL" id="OCT96454.1"/>
    </source>
</evidence>
<reference evidence="2" key="1">
    <citation type="journal article" date="2016" name="Nature">
        <title>Genome evolution in the allotetraploid frog Xenopus laevis.</title>
        <authorList>
            <person name="Session A.M."/>
            <person name="Uno Y."/>
            <person name="Kwon T."/>
            <person name="Chapman J.A."/>
            <person name="Toyoda A."/>
            <person name="Takahashi S."/>
            <person name="Fukui A."/>
            <person name="Hikosaka A."/>
            <person name="Suzuki A."/>
            <person name="Kondo M."/>
            <person name="van Heeringen S.J."/>
            <person name="Quigley I."/>
            <person name="Heinz S."/>
            <person name="Ogino H."/>
            <person name="Ochi H."/>
            <person name="Hellsten U."/>
            <person name="Lyons J.B."/>
            <person name="Simakov O."/>
            <person name="Putnam N."/>
            <person name="Stites J."/>
            <person name="Kuroki Y."/>
            <person name="Tanaka T."/>
            <person name="Michiue T."/>
            <person name="Watanabe M."/>
            <person name="Bogdanovic O."/>
            <person name="Lister R."/>
            <person name="Georgiou G."/>
            <person name="Paranjpe S.S."/>
            <person name="van Kruijsbergen I."/>
            <person name="Shu S."/>
            <person name="Carlson J."/>
            <person name="Kinoshita T."/>
            <person name="Ohta Y."/>
            <person name="Mawaribuchi S."/>
            <person name="Jenkins J."/>
            <person name="Grimwood J."/>
            <person name="Schmutz J."/>
            <person name="Mitros T."/>
            <person name="Mozaffari S.V."/>
            <person name="Suzuki Y."/>
            <person name="Haramoto Y."/>
            <person name="Yamamoto T.S."/>
            <person name="Takagi C."/>
            <person name="Heald R."/>
            <person name="Miller K."/>
            <person name="Haudenschild C."/>
            <person name="Kitzman J."/>
            <person name="Nakayama T."/>
            <person name="Izutsu Y."/>
            <person name="Robert J."/>
            <person name="Fortriede J."/>
            <person name="Burns K."/>
            <person name="Lotay V."/>
            <person name="Karimi K."/>
            <person name="Yasuoka Y."/>
            <person name="Dichmann D.S."/>
            <person name="Flajnik M.F."/>
            <person name="Houston D.W."/>
            <person name="Shendure J."/>
            <person name="DuPasquier L."/>
            <person name="Vize P.D."/>
            <person name="Zorn A.M."/>
            <person name="Ito M."/>
            <person name="Marcotte E.M."/>
            <person name="Wallingford J.B."/>
            <person name="Ito Y."/>
            <person name="Asashima M."/>
            <person name="Ueno N."/>
            <person name="Matsuda Y."/>
            <person name="Veenstra G.J."/>
            <person name="Fujiyama A."/>
            <person name="Harland R.M."/>
            <person name="Taira M."/>
            <person name="Rokhsar D.S."/>
        </authorList>
    </citation>
    <scope>NUCLEOTIDE SEQUENCE [LARGE SCALE GENOMIC DNA]</scope>
    <source>
        <strain evidence="2">J</strain>
    </source>
</reference>
<proteinExistence type="predicted"/>
<dbReference type="EMBL" id="CM004467">
    <property type="protein sequence ID" value="OCT96454.1"/>
    <property type="molecule type" value="Genomic_DNA"/>
</dbReference>
<dbReference type="Proteomes" id="UP000694892">
    <property type="component" value="Chromosome 1S"/>
</dbReference>
<gene>
    <name evidence="1" type="ORF">XELAEV_18008660mg</name>
</gene>
<dbReference type="AlphaFoldDB" id="A0A974HZU9"/>
<evidence type="ECO:0000313" key="2">
    <source>
        <dbReference type="Proteomes" id="UP000694892"/>
    </source>
</evidence>
<sequence length="242" mass="28125">MNIHKTEIMNINVSLCSTLLNNLTLDFPKSQLKNLGLIFPKDLRNLYSLTITPAINKILSLCHKFFYFKKKDNSIQDDNIPQMNLLTHFPILLKHNDINKLDSAQNGFIWSSKKPKIALSKLQGPYALGSFKAPIFTWKLLFSSHSFNHMQTPFMPIHLLWKTSQPRYYSIISPSKKHHPLSWAVLKRQPGLKIGDHFFYIIVKRSFLSVANKSLFAIQKHWLSEELAKMEDNWGILNIDYN</sequence>
<name>A0A974HZU9_XENLA</name>
<protein>
    <submittedName>
        <fullName evidence="1">Uncharacterized protein</fullName>
    </submittedName>
</protein>
<accession>A0A974HZU9</accession>
<organism evidence="1 2">
    <name type="scientific">Xenopus laevis</name>
    <name type="common">African clawed frog</name>
    <dbReference type="NCBI Taxonomy" id="8355"/>
    <lineage>
        <taxon>Eukaryota</taxon>
        <taxon>Metazoa</taxon>
        <taxon>Chordata</taxon>
        <taxon>Craniata</taxon>
        <taxon>Vertebrata</taxon>
        <taxon>Euteleostomi</taxon>
        <taxon>Amphibia</taxon>
        <taxon>Batrachia</taxon>
        <taxon>Anura</taxon>
        <taxon>Pipoidea</taxon>
        <taxon>Pipidae</taxon>
        <taxon>Xenopodinae</taxon>
        <taxon>Xenopus</taxon>
        <taxon>Xenopus</taxon>
    </lineage>
</organism>